<dbReference type="PROSITE" id="PS00710">
    <property type="entry name" value="PGM_PMM"/>
    <property type="match status" value="1"/>
</dbReference>
<evidence type="ECO:0000259" key="14">
    <source>
        <dbReference type="Pfam" id="PF02880"/>
    </source>
</evidence>
<evidence type="ECO:0000256" key="1">
    <source>
        <dbReference type="ARBA" id="ARBA00001946"/>
    </source>
</evidence>
<dbReference type="FunFam" id="3.40.120.10:FF:000035">
    <property type="entry name" value="Pgm3p"/>
    <property type="match status" value="1"/>
</dbReference>
<dbReference type="Pfam" id="PF02879">
    <property type="entry name" value="PGM_PMM_II"/>
    <property type="match status" value="1"/>
</dbReference>
<dbReference type="InterPro" id="IPR036900">
    <property type="entry name" value="A-D-PHexomutase_C_sf"/>
</dbReference>
<keyword evidence="8 11" id="KW-0460">Magnesium</keyword>
<name>A0A4T0G9U6_WALIC</name>
<keyword evidence="6" id="KW-0597">Phosphoprotein</keyword>
<keyword evidence="7 11" id="KW-0479">Metal-binding</keyword>
<keyword evidence="10" id="KW-0119">Carbohydrate metabolism</keyword>
<evidence type="ECO:0000313" key="16">
    <source>
        <dbReference type="Proteomes" id="UP000310689"/>
    </source>
</evidence>
<dbReference type="Proteomes" id="UP000310689">
    <property type="component" value="Unassembled WGS sequence"/>
</dbReference>
<dbReference type="SUPFAM" id="SSF53738">
    <property type="entry name" value="Phosphoglucomutase, first 3 domains"/>
    <property type="match status" value="3"/>
</dbReference>
<dbReference type="GO" id="GO:0006166">
    <property type="term" value="P:purine ribonucleoside salvage"/>
    <property type="evidence" value="ECO:0007669"/>
    <property type="project" value="TreeGrafter"/>
</dbReference>
<dbReference type="Pfam" id="PF02878">
    <property type="entry name" value="PGM_PMM_I"/>
    <property type="match status" value="1"/>
</dbReference>
<evidence type="ECO:0000256" key="6">
    <source>
        <dbReference type="ARBA" id="ARBA00022553"/>
    </source>
</evidence>
<dbReference type="InterPro" id="IPR016055">
    <property type="entry name" value="A-D-PHexomutase_a/b/a-I/II/III"/>
</dbReference>
<dbReference type="EMBL" id="SPOI01000103">
    <property type="protein sequence ID" value="TIB37377.1"/>
    <property type="molecule type" value="Genomic_DNA"/>
</dbReference>
<dbReference type="CDD" id="cd05799">
    <property type="entry name" value="PGM2"/>
    <property type="match status" value="1"/>
</dbReference>
<evidence type="ECO:0000256" key="8">
    <source>
        <dbReference type="ARBA" id="ARBA00022842"/>
    </source>
</evidence>
<gene>
    <name evidence="15" type="ORF">E3P86_02205</name>
</gene>
<proteinExistence type="inferred from homology"/>
<evidence type="ECO:0008006" key="17">
    <source>
        <dbReference type="Google" id="ProtNLM"/>
    </source>
</evidence>
<evidence type="ECO:0000256" key="3">
    <source>
        <dbReference type="ARBA" id="ARBA00010231"/>
    </source>
</evidence>
<comment type="subcellular location">
    <subcellularLocation>
        <location evidence="2">Cytoplasm</location>
    </subcellularLocation>
</comment>
<evidence type="ECO:0000259" key="13">
    <source>
        <dbReference type="Pfam" id="PF02879"/>
    </source>
</evidence>
<keyword evidence="5" id="KW-0313">Glucose metabolism</keyword>
<dbReference type="PANTHER" id="PTHR45745">
    <property type="entry name" value="PHOSPHOMANNOMUTASE 45A"/>
    <property type="match status" value="1"/>
</dbReference>
<dbReference type="GO" id="GO:0005634">
    <property type="term" value="C:nucleus"/>
    <property type="evidence" value="ECO:0007669"/>
    <property type="project" value="TreeGrafter"/>
</dbReference>
<evidence type="ECO:0000256" key="5">
    <source>
        <dbReference type="ARBA" id="ARBA00022526"/>
    </source>
</evidence>
<evidence type="ECO:0000259" key="12">
    <source>
        <dbReference type="Pfam" id="PF02878"/>
    </source>
</evidence>
<reference evidence="15 16" key="1">
    <citation type="submission" date="2019-03" db="EMBL/GenBank/DDBJ databases">
        <title>Sequencing 23 genomes of Wallemia ichthyophaga.</title>
        <authorList>
            <person name="Gostincar C."/>
        </authorList>
    </citation>
    <scope>NUCLEOTIDE SEQUENCE [LARGE SCALE GENOMIC DNA]</scope>
    <source>
        <strain evidence="15 16">EXF-6200</strain>
    </source>
</reference>
<dbReference type="PANTHER" id="PTHR45745:SF1">
    <property type="entry name" value="PHOSPHOGLUCOMUTASE 2B-RELATED"/>
    <property type="match status" value="1"/>
</dbReference>
<evidence type="ECO:0000256" key="2">
    <source>
        <dbReference type="ARBA" id="ARBA00004496"/>
    </source>
</evidence>
<accession>A0A4T0G9U6</accession>
<evidence type="ECO:0000256" key="9">
    <source>
        <dbReference type="ARBA" id="ARBA00023235"/>
    </source>
</evidence>
<protein>
    <recommendedName>
        <fullName evidence="17">Phosphoglucomutase-2</fullName>
    </recommendedName>
</protein>
<dbReference type="InterPro" id="IPR016066">
    <property type="entry name" value="A-D-PHexomutase_CS"/>
</dbReference>
<comment type="similarity">
    <text evidence="3 11">Belongs to the phosphohexose mutase family.</text>
</comment>
<comment type="cofactor">
    <cofactor evidence="1">
        <name>Mg(2+)</name>
        <dbReference type="ChEBI" id="CHEBI:18420"/>
    </cofactor>
</comment>
<feature type="domain" description="Alpha-D-phosphohexomutase alpha/beta/alpha" evidence="13">
    <location>
        <begin position="213"/>
        <end position="313"/>
    </location>
</feature>
<dbReference type="AlphaFoldDB" id="A0A4T0G9U6"/>
<comment type="caution">
    <text evidence="15">The sequence shown here is derived from an EMBL/GenBank/DDBJ whole genome shotgun (WGS) entry which is preliminary data.</text>
</comment>
<dbReference type="InterPro" id="IPR005845">
    <property type="entry name" value="A-D-PHexomutase_a/b/a-II"/>
</dbReference>
<dbReference type="Gene3D" id="3.40.120.10">
    <property type="entry name" value="Alpha-D-Glucose-1,6-Bisphosphate, subunit A, domain 3"/>
    <property type="match status" value="3"/>
</dbReference>
<evidence type="ECO:0000256" key="11">
    <source>
        <dbReference type="RuleBase" id="RU004326"/>
    </source>
</evidence>
<dbReference type="InterPro" id="IPR005844">
    <property type="entry name" value="A-D-PHexomutase_a/b/a-I"/>
</dbReference>
<dbReference type="InterPro" id="IPR005846">
    <property type="entry name" value="A-D-PHexomutase_a/b/a-III"/>
</dbReference>
<organism evidence="15 16">
    <name type="scientific">Wallemia ichthyophaga</name>
    <dbReference type="NCBI Taxonomy" id="245174"/>
    <lineage>
        <taxon>Eukaryota</taxon>
        <taxon>Fungi</taxon>
        <taxon>Dikarya</taxon>
        <taxon>Basidiomycota</taxon>
        <taxon>Wallemiomycotina</taxon>
        <taxon>Wallemiomycetes</taxon>
        <taxon>Wallemiales</taxon>
        <taxon>Wallemiaceae</taxon>
        <taxon>Wallemia</taxon>
    </lineage>
</organism>
<dbReference type="SUPFAM" id="SSF55957">
    <property type="entry name" value="Phosphoglucomutase, C-terminal domain"/>
    <property type="match status" value="1"/>
</dbReference>
<evidence type="ECO:0000313" key="15">
    <source>
        <dbReference type="EMBL" id="TIB37377.1"/>
    </source>
</evidence>
<dbReference type="GO" id="GO:0005737">
    <property type="term" value="C:cytoplasm"/>
    <property type="evidence" value="ECO:0007669"/>
    <property type="project" value="UniProtKB-SubCell"/>
</dbReference>
<sequence length="592" mass="65821">MPQSSRIDELVAEWLRYDKNPETRSEIEHLWDDGEWDELDARLGQRIEFGTAGLRAKMQAGYSSMNDLIVIQAAQGLAAHLSTLPDALKRGVVVGHDHRHNSKRWAGLTTRAFLNRGFKVYSYRGVVHTPLVPFGVKKLGAVGGVMVTASHNPAQDNGWKVYYENAVQIIPPVDSAIADAILENLEPEDEAWDCDTVREHPLCEDKTNNMRYEYHNHVAALFPPEEAADLAITHTSFHGSADLSIARAFAVTGLPPIMTVRQQRDPDPDFPTLPFPNPEEKGALSLAIDTANKNGSQYILANDPDSDRFLAAEKIENSLNQWHIYTGDELGAIFASYIIEEYKRTNRPMDNVADKMAMVASTVSSKMLGAMATAEGFHFEDTLTGFKYIGNKALELEKRGYAVELLYEEAIGFGLSPFIRDKDGITAAIAFVRLAARLNRRNTSVFAQLQLLYKKYGFFGTRNSYFKCGANDLKEKIFRGLRENDSATGYPAQLGPFEVENVRDLTEGHAFDSNQPDKKPVLPVSAGNMITFYGKAQSGEAFVMTIRTSGTEPKIKYYLEVSSKDQTTIDVKLTEAENALASDWVKTSELGL</sequence>
<evidence type="ECO:0000256" key="10">
    <source>
        <dbReference type="ARBA" id="ARBA00023277"/>
    </source>
</evidence>
<dbReference type="GO" id="GO:0008973">
    <property type="term" value="F:phosphopentomutase activity"/>
    <property type="evidence" value="ECO:0007669"/>
    <property type="project" value="TreeGrafter"/>
</dbReference>
<evidence type="ECO:0000256" key="4">
    <source>
        <dbReference type="ARBA" id="ARBA00022490"/>
    </source>
</evidence>
<dbReference type="GO" id="GO:0000287">
    <property type="term" value="F:magnesium ion binding"/>
    <property type="evidence" value="ECO:0007669"/>
    <property type="project" value="InterPro"/>
</dbReference>
<evidence type="ECO:0000256" key="7">
    <source>
        <dbReference type="ARBA" id="ARBA00022723"/>
    </source>
</evidence>
<keyword evidence="4" id="KW-0963">Cytoplasm</keyword>
<feature type="domain" description="Alpha-D-phosphohexomutase alpha/beta/alpha" evidence="14">
    <location>
        <begin position="327"/>
        <end position="443"/>
    </location>
</feature>
<dbReference type="Pfam" id="PF02880">
    <property type="entry name" value="PGM_PMM_III"/>
    <property type="match status" value="1"/>
</dbReference>
<keyword evidence="9" id="KW-0413">Isomerase</keyword>
<dbReference type="GO" id="GO:0006006">
    <property type="term" value="P:glucose metabolic process"/>
    <property type="evidence" value="ECO:0007669"/>
    <property type="project" value="UniProtKB-KW"/>
</dbReference>
<feature type="domain" description="Alpha-D-phosphohexomutase alpha/beta/alpha" evidence="12">
    <location>
        <begin position="47"/>
        <end position="184"/>
    </location>
</feature>